<evidence type="ECO:0000313" key="2">
    <source>
        <dbReference type="EMBL" id="ALT16790.1"/>
    </source>
</evidence>
<proteinExistence type="evidence at transcript level"/>
<dbReference type="OrthoDB" id="8793015at2759"/>
<dbReference type="GO" id="GO:0006974">
    <property type="term" value="P:DNA damage response"/>
    <property type="evidence" value="ECO:0007669"/>
    <property type="project" value="InterPro"/>
</dbReference>
<dbReference type="GO" id="GO:0001836">
    <property type="term" value="P:release of cytochrome c from mitochondria"/>
    <property type="evidence" value="ECO:0007669"/>
    <property type="project" value="InterPro"/>
</dbReference>
<reference evidence="1" key="1">
    <citation type="submission" date="2015-04" db="EMBL/GenBank/DDBJ databases">
        <title>The cloning of grass carp noxa and analysis of transcriptional mechanism in response to GCRV infection.</title>
        <authorList>
            <person name="Pei Y."/>
            <person name="Lu X."/>
            <person name="He L."/>
            <person name="Li Y."/>
            <person name="Liao L."/>
            <person name="Wang Y."/>
        </authorList>
    </citation>
    <scope>NUCLEOTIDE SEQUENCE</scope>
</reference>
<evidence type="ECO:0000313" key="1">
    <source>
        <dbReference type="EMBL" id="ALJ77706.1"/>
    </source>
</evidence>
<organism evidence="1">
    <name type="scientific">Ctenopharyngodon idella</name>
    <name type="common">Grass carp</name>
    <name type="synonym">Leuciscus idella</name>
    <dbReference type="NCBI Taxonomy" id="7959"/>
    <lineage>
        <taxon>Eukaryota</taxon>
        <taxon>Metazoa</taxon>
        <taxon>Chordata</taxon>
        <taxon>Craniata</taxon>
        <taxon>Vertebrata</taxon>
        <taxon>Euteleostomi</taxon>
        <taxon>Actinopterygii</taxon>
        <taxon>Neopterygii</taxon>
        <taxon>Teleostei</taxon>
        <taxon>Ostariophysi</taxon>
        <taxon>Cypriniformes</taxon>
        <taxon>Xenocyprididae</taxon>
        <taxon>Xenocypridinae</taxon>
        <taxon>Ctenopharyngodon</taxon>
    </lineage>
</organism>
<protein>
    <submittedName>
        <fullName evidence="1 2">Noxa</fullName>
    </submittedName>
</protein>
<accession>A0A0P0HZF9</accession>
<dbReference type="GO" id="GO:0043065">
    <property type="term" value="P:positive regulation of apoptotic process"/>
    <property type="evidence" value="ECO:0007669"/>
    <property type="project" value="InterPro"/>
</dbReference>
<dbReference type="EMBL" id="KT346364">
    <property type="protein sequence ID" value="ALT16790.1"/>
    <property type="molecule type" value="mRNA"/>
</dbReference>
<dbReference type="AlphaFoldDB" id="A0A0P0HZF9"/>
<dbReference type="EMBL" id="KR233158">
    <property type="protein sequence ID" value="ALJ77707.1"/>
    <property type="molecule type" value="Genomic_DNA"/>
</dbReference>
<name>A0A0P0HZF9_CTEID</name>
<reference evidence="2" key="2">
    <citation type="submission" date="2015-07" db="EMBL/GenBank/DDBJ databases">
        <title>Cloning of grass carp noxa and its expression profiles in response to gcrv infection.</title>
        <authorList>
            <person name="Lu N.X."/>
        </authorList>
    </citation>
    <scope>NUCLEOTIDE SEQUENCE</scope>
</reference>
<gene>
    <name evidence="1" type="primary">noxa</name>
</gene>
<sequence length="45" mass="5193">MAKKEKTAVVECAQQLRTIGDLFDWKYKLLEIIIALQKAQTDGKR</sequence>
<dbReference type="Pfam" id="PF15150">
    <property type="entry name" value="PMAIP1"/>
    <property type="match status" value="1"/>
</dbReference>
<dbReference type="InterPro" id="IPR024140">
    <property type="entry name" value="Noxa"/>
</dbReference>
<dbReference type="EMBL" id="KR233157">
    <property type="protein sequence ID" value="ALJ77706.1"/>
    <property type="molecule type" value="mRNA"/>
</dbReference>